<dbReference type="EMBL" id="CP037968">
    <property type="protein sequence ID" value="QYZ78061.1"/>
    <property type="molecule type" value="Genomic_DNA"/>
</dbReference>
<dbReference type="CDD" id="cd01335">
    <property type="entry name" value="Radical_SAM"/>
    <property type="match status" value="1"/>
</dbReference>
<sequence>MPAQPTIRSVNWHLTPACNYSCRFCFARNLGERPVSFSDGSRILSRLADAGMEKINFAGGEPLLHPRLFDYCQVAHDLGMTVSITTNGSRLTPELILAHRNCIDWIALSVDSASEETEARLGRGDGHHVSHCICLSNAIRDAGIRLKINTTVTALSWDEDMTAFIRRADPDRWKVLQMLHIRGENDEAVADLSVTDVEFRAFADRHAGVVLRGGVRPVFESSAMIEGSYFMITPGGRVKTDTGRVIRKFSLDDVLGAGVSRYVDEMQYLGRGGVYAW</sequence>
<evidence type="ECO:0000313" key="9">
    <source>
        <dbReference type="EMBL" id="QYZ78061.1"/>
    </source>
</evidence>
<dbReference type="PANTHER" id="PTHR21339:SF0">
    <property type="entry name" value="S-ADENOSYLMETHIONINE-DEPENDENT NUCLEOTIDE DEHYDRATASE RSAD2"/>
    <property type="match status" value="1"/>
</dbReference>
<dbReference type="OrthoDB" id="5620at2157"/>
<evidence type="ECO:0000313" key="10">
    <source>
        <dbReference type="Proteomes" id="UP000826709"/>
    </source>
</evidence>
<dbReference type="InterPro" id="IPR007197">
    <property type="entry name" value="rSAM"/>
</dbReference>
<feature type="domain" description="Radical SAM core" evidence="8">
    <location>
        <begin position="2"/>
        <end position="212"/>
    </location>
</feature>
<dbReference type="PANTHER" id="PTHR21339">
    <property type="entry name" value="RADICAL S-ADENOSYL METHIONINE DOMAIN-CONTAINING PROTEIN 2"/>
    <property type="match status" value="1"/>
</dbReference>
<evidence type="ECO:0000256" key="4">
    <source>
        <dbReference type="ARBA" id="ARBA00022723"/>
    </source>
</evidence>
<evidence type="ECO:0000256" key="1">
    <source>
        <dbReference type="ARBA" id="ARBA00001966"/>
    </source>
</evidence>
<reference evidence="9" key="2">
    <citation type="submission" date="2019-03" db="EMBL/GenBank/DDBJ databases">
        <authorList>
            <person name="Chen S.-C."/>
            <person name="Wu S.-Y."/>
            <person name="Lai M.-C."/>
        </authorList>
    </citation>
    <scope>NUCLEOTIDE SEQUENCE</scope>
    <source>
        <strain evidence="9">ML15</strain>
    </source>
</reference>
<protein>
    <submittedName>
        <fullName evidence="9">Radical SAM protein</fullName>
    </submittedName>
</protein>
<evidence type="ECO:0000256" key="7">
    <source>
        <dbReference type="ARBA" id="ARBA00023118"/>
    </source>
</evidence>
<dbReference type="GO" id="GO:0046872">
    <property type="term" value="F:metal ion binding"/>
    <property type="evidence" value="ECO:0007669"/>
    <property type="project" value="UniProtKB-KW"/>
</dbReference>
<keyword evidence="2" id="KW-0004">4Fe-4S</keyword>
<dbReference type="PROSITE" id="PS51918">
    <property type="entry name" value="RADICAL_SAM"/>
    <property type="match status" value="1"/>
</dbReference>
<keyword evidence="4" id="KW-0479">Metal-binding</keyword>
<dbReference type="Gene3D" id="3.20.20.70">
    <property type="entry name" value="Aldolase class I"/>
    <property type="match status" value="1"/>
</dbReference>
<keyword evidence="3" id="KW-0949">S-adenosyl-L-methionine</keyword>
<dbReference type="Pfam" id="PF04055">
    <property type="entry name" value="Radical_SAM"/>
    <property type="match status" value="1"/>
</dbReference>
<dbReference type="SMART" id="SM00729">
    <property type="entry name" value="Elp3"/>
    <property type="match status" value="1"/>
</dbReference>
<keyword evidence="6" id="KW-0411">Iron-sulfur</keyword>
<accession>A0A8G1EFE2</accession>
<dbReference type="InterPro" id="IPR013785">
    <property type="entry name" value="Aldolase_TIM"/>
</dbReference>
<keyword evidence="7" id="KW-0051">Antiviral defense</keyword>
<dbReference type="GO" id="GO:0003824">
    <property type="term" value="F:catalytic activity"/>
    <property type="evidence" value="ECO:0007669"/>
    <property type="project" value="InterPro"/>
</dbReference>
<dbReference type="InterPro" id="IPR051196">
    <property type="entry name" value="RSAD2/Viperin_antiviral"/>
</dbReference>
<dbReference type="GO" id="GO:0051539">
    <property type="term" value="F:4 iron, 4 sulfur cluster binding"/>
    <property type="evidence" value="ECO:0007669"/>
    <property type="project" value="UniProtKB-KW"/>
</dbReference>
<dbReference type="InterPro" id="IPR006638">
    <property type="entry name" value="Elp3/MiaA/NifB-like_rSAM"/>
</dbReference>
<dbReference type="RefSeq" id="WP_220681798.1">
    <property type="nucleotide sequence ID" value="NZ_CP037968.1"/>
</dbReference>
<keyword evidence="5" id="KW-0408">Iron</keyword>
<evidence type="ECO:0000259" key="8">
    <source>
        <dbReference type="PROSITE" id="PS51918"/>
    </source>
</evidence>
<organism evidence="9 10">
    <name type="scientific">Methanofollis formosanus</name>
    <dbReference type="NCBI Taxonomy" id="299308"/>
    <lineage>
        <taxon>Archaea</taxon>
        <taxon>Methanobacteriati</taxon>
        <taxon>Methanobacteriota</taxon>
        <taxon>Stenosarchaea group</taxon>
        <taxon>Methanomicrobia</taxon>
        <taxon>Methanomicrobiales</taxon>
        <taxon>Methanomicrobiaceae</taxon>
        <taxon>Methanofollis</taxon>
    </lineage>
</organism>
<dbReference type="KEGG" id="mfk:E2N92_00755"/>
<dbReference type="GO" id="GO:0051607">
    <property type="term" value="P:defense response to virus"/>
    <property type="evidence" value="ECO:0007669"/>
    <property type="project" value="UniProtKB-KW"/>
</dbReference>
<evidence type="ECO:0000256" key="5">
    <source>
        <dbReference type="ARBA" id="ARBA00023004"/>
    </source>
</evidence>
<keyword evidence="10" id="KW-1185">Reference proteome</keyword>
<evidence type="ECO:0000256" key="2">
    <source>
        <dbReference type="ARBA" id="ARBA00022485"/>
    </source>
</evidence>
<gene>
    <name evidence="9" type="ORF">E2N92_00755</name>
</gene>
<dbReference type="AlphaFoldDB" id="A0A8G1EFE2"/>
<dbReference type="SFLD" id="SFLDS00029">
    <property type="entry name" value="Radical_SAM"/>
    <property type="match status" value="1"/>
</dbReference>
<dbReference type="SFLD" id="SFLDG01067">
    <property type="entry name" value="SPASM/twitch_domain_containing"/>
    <property type="match status" value="1"/>
</dbReference>
<dbReference type="NCBIfam" id="NF038283">
    <property type="entry name" value="viperin_w_prok"/>
    <property type="match status" value="1"/>
</dbReference>
<dbReference type="SUPFAM" id="SSF102114">
    <property type="entry name" value="Radical SAM enzymes"/>
    <property type="match status" value="1"/>
</dbReference>
<evidence type="ECO:0000256" key="3">
    <source>
        <dbReference type="ARBA" id="ARBA00022691"/>
    </source>
</evidence>
<reference evidence="9" key="1">
    <citation type="journal article" date="2005" name="Int. J. Syst. Evol. Microbiol.">
        <title>Methanofollis formosanus sp. nov., isolated from a fish pond.</title>
        <authorList>
            <person name="Wu S.Y."/>
            <person name="Chen S.C."/>
            <person name="Lai M.C."/>
        </authorList>
    </citation>
    <scope>NUCLEOTIDE SEQUENCE</scope>
    <source>
        <strain evidence="9">ML15</strain>
    </source>
</reference>
<evidence type="ECO:0000256" key="6">
    <source>
        <dbReference type="ARBA" id="ARBA00023014"/>
    </source>
</evidence>
<dbReference type="InterPro" id="IPR058240">
    <property type="entry name" value="rSAM_sf"/>
</dbReference>
<name>A0A8G1EFE2_9EURY</name>
<comment type="cofactor">
    <cofactor evidence="1">
        <name>[4Fe-4S] cluster</name>
        <dbReference type="ChEBI" id="CHEBI:49883"/>
    </cofactor>
</comment>
<proteinExistence type="predicted"/>
<dbReference type="Proteomes" id="UP000826709">
    <property type="component" value="Chromosome"/>
</dbReference>